<reference evidence="2" key="4">
    <citation type="submission" date="2025-05" db="UniProtKB">
        <authorList>
            <consortium name="EnsemblFungi"/>
        </authorList>
    </citation>
    <scope>IDENTIFICATION</scope>
    <source>
        <strain evidence="2">isolate 1-1 / race 1 (BBBD)</strain>
    </source>
</reference>
<reference evidence="1" key="2">
    <citation type="submission" date="2016-05" db="EMBL/GenBank/DDBJ databases">
        <title>Comparative analysis highlights variable genome content of wheat rusts and divergence of the mating loci.</title>
        <authorList>
            <person name="Cuomo C.A."/>
            <person name="Bakkeren G."/>
            <person name="Szabo L."/>
            <person name="Khalil H."/>
            <person name="Joly D."/>
            <person name="Goldberg J."/>
            <person name="Young S."/>
            <person name="Zeng Q."/>
            <person name="Fellers J."/>
        </authorList>
    </citation>
    <scope>NUCLEOTIDE SEQUENCE [LARGE SCALE GENOMIC DNA]</scope>
    <source>
        <strain evidence="1">1-1 BBBD Race 1</strain>
    </source>
</reference>
<evidence type="ECO:0000313" key="1">
    <source>
        <dbReference type="EMBL" id="OAV85200.1"/>
    </source>
</evidence>
<name>A0A180FXP5_PUCT1</name>
<dbReference type="EnsemblFungi" id="PTTG_30707-t43_1">
    <property type="protein sequence ID" value="PTTG_30707-t43_1-p1"/>
    <property type="gene ID" value="PTTG_30707"/>
</dbReference>
<keyword evidence="3" id="KW-1185">Reference proteome</keyword>
<dbReference type="EMBL" id="ADAS02006055">
    <property type="protein sequence ID" value="OAV85200.1"/>
    <property type="molecule type" value="Genomic_DNA"/>
</dbReference>
<dbReference type="Proteomes" id="UP000005240">
    <property type="component" value="Unassembled WGS sequence"/>
</dbReference>
<reference evidence="2 3" key="3">
    <citation type="journal article" date="2017" name="G3 (Bethesda)">
        <title>Comparative analysis highlights variable genome content of wheat rusts and divergence of the mating loci.</title>
        <authorList>
            <person name="Cuomo C.A."/>
            <person name="Bakkeren G."/>
            <person name="Khalil H.B."/>
            <person name="Panwar V."/>
            <person name="Joly D."/>
            <person name="Linning R."/>
            <person name="Sakthikumar S."/>
            <person name="Song X."/>
            <person name="Adiconis X."/>
            <person name="Fan L."/>
            <person name="Goldberg J.M."/>
            <person name="Levin J.Z."/>
            <person name="Young S."/>
            <person name="Zeng Q."/>
            <person name="Anikster Y."/>
            <person name="Bruce M."/>
            <person name="Wang M."/>
            <person name="Yin C."/>
            <person name="McCallum B."/>
            <person name="Szabo L.J."/>
            <person name="Hulbert S."/>
            <person name="Chen X."/>
            <person name="Fellers J.P."/>
        </authorList>
    </citation>
    <scope>NUCLEOTIDE SEQUENCE</scope>
    <source>
        <strain evidence="2">isolate 1-1 / race 1 (BBBD)</strain>
        <strain evidence="3">Isolate 1-1 / race 1 (BBBD)</strain>
    </source>
</reference>
<reference evidence="1" key="1">
    <citation type="submission" date="2009-11" db="EMBL/GenBank/DDBJ databases">
        <authorList>
            <consortium name="The Broad Institute Genome Sequencing Platform"/>
            <person name="Ward D."/>
            <person name="Feldgarden M."/>
            <person name="Earl A."/>
            <person name="Young S.K."/>
            <person name="Zeng Q."/>
            <person name="Koehrsen M."/>
            <person name="Alvarado L."/>
            <person name="Berlin A."/>
            <person name="Bochicchio J."/>
            <person name="Borenstein D."/>
            <person name="Chapman S.B."/>
            <person name="Chen Z."/>
            <person name="Engels R."/>
            <person name="Freedman E."/>
            <person name="Gellesch M."/>
            <person name="Goldberg J."/>
            <person name="Griggs A."/>
            <person name="Gujja S."/>
            <person name="Heilman E."/>
            <person name="Heiman D."/>
            <person name="Hepburn T."/>
            <person name="Howarth C."/>
            <person name="Jen D."/>
            <person name="Larson L."/>
            <person name="Lewis B."/>
            <person name="Mehta T."/>
            <person name="Park D."/>
            <person name="Pearson M."/>
            <person name="Roberts A."/>
            <person name="Saif S."/>
            <person name="Shea T."/>
            <person name="Shenoy N."/>
            <person name="Sisk P."/>
            <person name="Stolte C."/>
            <person name="Sykes S."/>
            <person name="Thomson T."/>
            <person name="Walk T."/>
            <person name="White J."/>
            <person name="Yandava C."/>
            <person name="Izard J."/>
            <person name="Baranova O.V."/>
            <person name="Blanton J.M."/>
            <person name="Tanner A.C."/>
            <person name="Dewhirst F.E."/>
            <person name="Haas B."/>
            <person name="Nusbaum C."/>
            <person name="Birren B."/>
        </authorList>
    </citation>
    <scope>NUCLEOTIDE SEQUENCE [LARGE SCALE GENOMIC DNA]</scope>
    <source>
        <strain evidence="1">1-1 BBBD Race 1</strain>
    </source>
</reference>
<evidence type="ECO:0000313" key="2">
    <source>
        <dbReference type="EnsemblFungi" id="PTTG_30707-t43_1-p1"/>
    </source>
</evidence>
<proteinExistence type="predicted"/>
<accession>A0A180FXP5</accession>
<sequence length="132" mass="15348">MDVNQEERVQELANVLSNLQLNHQSGQQKTDHLSNKINSIKVDLNTIKLTLQDVTQRLLSFHHQLLNFQLQPSVPQAFSDVSVMTHASFSGNPKEINKFLYFIKDRLVEVEARFPNEKSKINWVVQHFRHSN</sequence>
<dbReference type="VEuPathDB" id="FungiDB:PTTG_30707"/>
<organism evidence="1">
    <name type="scientific">Puccinia triticina (isolate 1-1 / race 1 (BBBD))</name>
    <name type="common">Brown leaf rust fungus</name>
    <dbReference type="NCBI Taxonomy" id="630390"/>
    <lineage>
        <taxon>Eukaryota</taxon>
        <taxon>Fungi</taxon>
        <taxon>Dikarya</taxon>
        <taxon>Basidiomycota</taxon>
        <taxon>Pucciniomycotina</taxon>
        <taxon>Pucciniomycetes</taxon>
        <taxon>Pucciniales</taxon>
        <taxon>Pucciniaceae</taxon>
        <taxon>Puccinia</taxon>
    </lineage>
</organism>
<gene>
    <name evidence="1" type="ORF">PTTG_30707</name>
</gene>
<feature type="non-terminal residue" evidence="1">
    <location>
        <position position="132"/>
    </location>
</feature>
<evidence type="ECO:0000313" key="3">
    <source>
        <dbReference type="Proteomes" id="UP000005240"/>
    </source>
</evidence>
<protein>
    <submittedName>
        <fullName evidence="1 2">Uncharacterized protein</fullName>
    </submittedName>
</protein>
<dbReference type="AlphaFoldDB" id="A0A180FXP5"/>
<dbReference type="OrthoDB" id="2496040at2759"/>